<sequence length="221" mass="24038">MNIEQARFNMIEQQIRPWDVLDTDVLELLTIVKREAFVPAAYRGLAFADSEIPLPGGENMLAPRVEARIMQELTVQKHETVLEIGAGSGYMAALLAHKARHVTTVEINPELKALAEKNLADYGVTNVEVVEGDAAQGYTGLVQPHSPYDVIVVSGSLPFVPEALLAQLKVGGRMFAVVGTAPAMTAQIITRISEVKFDTVGVFETLIKPLQNAPAPSQFKF</sequence>
<dbReference type="GO" id="GO:0000179">
    <property type="term" value="F:rRNA (adenine-N6,N6-)-dimethyltransferase activity"/>
    <property type="evidence" value="ECO:0007669"/>
    <property type="project" value="InterPro"/>
</dbReference>
<dbReference type="Gene3D" id="3.40.50.150">
    <property type="entry name" value="Vaccinia Virus protein VP39"/>
    <property type="match status" value="1"/>
</dbReference>
<keyword evidence="3" id="KW-0489">Methyltransferase</keyword>
<keyword evidence="4" id="KW-0808">Transferase</keyword>
<dbReference type="PANTHER" id="PTHR11579:SF18">
    <property type="entry name" value="PROTEIN-L-ISOASPARTATE O-METHYLTRANSFERASE"/>
    <property type="match status" value="1"/>
</dbReference>
<evidence type="ECO:0000313" key="9">
    <source>
        <dbReference type="Proteomes" id="UP000642180"/>
    </source>
</evidence>
<dbReference type="InterPro" id="IPR029063">
    <property type="entry name" value="SAM-dependent_MTases_sf"/>
</dbReference>
<protein>
    <recommendedName>
        <fullName evidence="2">Protein-L-isoaspartate O-methyltransferase</fullName>
    </recommendedName>
    <alternativeName>
        <fullName evidence="6">Protein L-isoaspartyl methyltransferase</fullName>
    </alternativeName>
</protein>
<dbReference type="Pfam" id="PF01135">
    <property type="entry name" value="PCMT"/>
    <property type="match status" value="1"/>
</dbReference>
<proteinExistence type="inferred from homology"/>
<keyword evidence="5" id="KW-0949">S-adenosyl-L-methionine</keyword>
<organism evidence="8 9">
    <name type="scientific">Oxalicibacterium faecigallinarum</name>
    <dbReference type="NCBI Taxonomy" id="573741"/>
    <lineage>
        <taxon>Bacteria</taxon>
        <taxon>Pseudomonadati</taxon>
        <taxon>Pseudomonadota</taxon>
        <taxon>Betaproteobacteria</taxon>
        <taxon>Burkholderiales</taxon>
        <taxon>Oxalobacteraceae</taxon>
        <taxon>Oxalicibacterium</taxon>
    </lineage>
</organism>
<name>A0A8J3AZ66_9BURK</name>
<dbReference type="GO" id="GO:0005737">
    <property type="term" value="C:cytoplasm"/>
    <property type="evidence" value="ECO:0007669"/>
    <property type="project" value="TreeGrafter"/>
</dbReference>
<dbReference type="SUPFAM" id="SSF53335">
    <property type="entry name" value="S-adenosyl-L-methionine-dependent methyltransferases"/>
    <property type="match status" value="1"/>
</dbReference>
<evidence type="ECO:0000256" key="1">
    <source>
        <dbReference type="ARBA" id="ARBA00005369"/>
    </source>
</evidence>
<dbReference type="InterPro" id="IPR000682">
    <property type="entry name" value="PCMT"/>
</dbReference>
<dbReference type="CDD" id="cd02440">
    <property type="entry name" value="AdoMet_MTases"/>
    <property type="match status" value="1"/>
</dbReference>
<accession>A0A8J3AZ66</accession>
<feature type="domain" description="Ribosomal RNA adenine methylase transferase N-terminal" evidence="7">
    <location>
        <begin position="65"/>
        <end position="211"/>
    </location>
</feature>
<dbReference type="Proteomes" id="UP000642180">
    <property type="component" value="Unassembled WGS sequence"/>
</dbReference>
<comment type="similarity">
    <text evidence="1">Belongs to the methyltransferase superfamily. L-isoaspartyl/D-aspartyl protein methyltransferase family.</text>
</comment>
<evidence type="ECO:0000256" key="6">
    <source>
        <dbReference type="ARBA" id="ARBA00030757"/>
    </source>
</evidence>
<evidence type="ECO:0000256" key="5">
    <source>
        <dbReference type="ARBA" id="ARBA00022691"/>
    </source>
</evidence>
<evidence type="ECO:0000313" key="8">
    <source>
        <dbReference type="EMBL" id="GGI20316.1"/>
    </source>
</evidence>
<comment type="caution">
    <text evidence="8">The sequence shown here is derived from an EMBL/GenBank/DDBJ whole genome shotgun (WGS) entry which is preliminary data.</text>
</comment>
<gene>
    <name evidence="8" type="primary">pcm</name>
    <name evidence="8" type="ORF">GCM10008066_23420</name>
</gene>
<keyword evidence="9" id="KW-1185">Reference proteome</keyword>
<reference evidence="9" key="1">
    <citation type="journal article" date="2019" name="Int. J. Syst. Evol. Microbiol.">
        <title>The Global Catalogue of Microorganisms (GCM) 10K type strain sequencing project: providing services to taxonomists for standard genome sequencing and annotation.</title>
        <authorList>
            <consortium name="The Broad Institute Genomics Platform"/>
            <consortium name="The Broad Institute Genome Sequencing Center for Infectious Disease"/>
            <person name="Wu L."/>
            <person name="Ma J."/>
        </authorList>
    </citation>
    <scope>NUCLEOTIDE SEQUENCE [LARGE SCALE GENOMIC DNA]</scope>
    <source>
        <strain evidence="9">CCM 2767</strain>
    </source>
</reference>
<dbReference type="PANTHER" id="PTHR11579">
    <property type="entry name" value="PROTEIN-L-ISOASPARTATE O-METHYLTRANSFERASE"/>
    <property type="match status" value="1"/>
</dbReference>
<dbReference type="RefSeq" id="WP_188381529.1">
    <property type="nucleotide sequence ID" value="NZ_BMDI01000002.1"/>
</dbReference>
<evidence type="ECO:0000259" key="7">
    <source>
        <dbReference type="SMART" id="SM00650"/>
    </source>
</evidence>
<dbReference type="InterPro" id="IPR020598">
    <property type="entry name" value="rRNA_Ade_methylase_Trfase_N"/>
</dbReference>
<dbReference type="SMART" id="SM00650">
    <property type="entry name" value="rADc"/>
    <property type="match status" value="1"/>
</dbReference>
<evidence type="ECO:0000256" key="3">
    <source>
        <dbReference type="ARBA" id="ARBA00022603"/>
    </source>
</evidence>
<dbReference type="AlphaFoldDB" id="A0A8J3AZ66"/>
<evidence type="ECO:0000256" key="4">
    <source>
        <dbReference type="ARBA" id="ARBA00022679"/>
    </source>
</evidence>
<evidence type="ECO:0000256" key="2">
    <source>
        <dbReference type="ARBA" id="ARBA00013346"/>
    </source>
</evidence>
<dbReference type="GO" id="GO:0004719">
    <property type="term" value="F:protein-L-isoaspartate (D-aspartate) O-methyltransferase activity"/>
    <property type="evidence" value="ECO:0007669"/>
    <property type="project" value="InterPro"/>
</dbReference>
<dbReference type="EMBL" id="BMDI01000002">
    <property type="protein sequence ID" value="GGI20316.1"/>
    <property type="molecule type" value="Genomic_DNA"/>
</dbReference>